<dbReference type="RefSeq" id="WP_004448340.1">
    <property type="nucleotide sequence ID" value="NZ_ADVE02000001.1"/>
</dbReference>
<dbReference type="Proteomes" id="UP000230709">
    <property type="component" value="Chromosome"/>
</dbReference>
<organism evidence="1 2">
    <name type="scientific">Methylosinus trichosporium (strain ATCC 35070 / NCIMB 11131 / UNIQEM 75 / OB3b)</name>
    <dbReference type="NCBI Taxonomy" id="595536"/>
    <lineage>
        <taxon>Bacteria</taxon>
        <taxon>Pseudomonadati</taxon>
        <taxon>Pseudomonadota</taxon>
        <taxon>Alphaproteobacteria</taxon>
        <taxon>Hyphomicrobiales</taxon>
        <taxon>Methylocystaceae</taxon>
        <taxon>Methylosinus</taxon>
    </lineage>
</organism>
<evidence type="ECO:0000313" key="2">
    <source>
        <dbReference type="Proteomes" id="UP000230709"/>
    </source>
</evidence>
<accession>A0A2D2CYU6</accession>
<dbReference type="STRING" id="595536.GCA_000178815_03453"/>
<proteinExistence type="predicted"/>
<gene>
    <name evidence="1" type="ORF">CQW49_08495</name>
</gene>
<protein>
    <submittedName>
        <fullName evidence="1">Uncharacterized protein</fullName>
    </submittedName>
</protein>
<dbReference type="EMBL" id="CP023737">
    <property type="protein sequence ID" value="ATQ67921.1"/>
    <property type="molecule type" value="Genomic_DNA"/>
</dbReference>
<keyword evidence="2" id="KW-1185">Reference proteome</keyword>
<dbReference type="KEGG" id="mtw:CQW49_08495"/>
<name>A0A2D2CYU6_METT3</name>
<evidence type="ECO:0000313" key="1">
    <source>
        <dbReference type="EMBL" id="ATQ67921.1"/>
    </source>
</evidence>
<sequence>MRFVESAELRIVDNSTKQLNQIDRKLRALGVTARALKGTLAGLTMPTVPTKGVAAVTAALTAQSRAAAAAARSMERLGASYAGAGRGADRFAAAASHADAEARRLGISRVGVTVSTAQGVAELRKLGAAAQALKRDLSSLALPQLRMAGADGLRKFHSDVRTLKSDLASLAVPQLRAPALAGMATLRAELRAAKAELASLELPQLRAPALDGFKTFRAEIRAAKADIAGLVLPQLRAPNLSPLRQLETEARKAKSALDALMFPPLHVPSPGGIKKLGVEARALKATLDAIAFPALHVPGTADLRKFRAEALVLQRELAGLFIPQLRTPSTAGLKKIATAARNASAELSWLVIPKLHAPSLAPLKKIRDEARKARGELDGLAIPPLRAPSLAGLKKVGAEARKVSAELAGIHIPALHVPSAAGLKSLGAAARTLKAELGSLTMPALHAPSVAPISSVTRAMREQRDAARAAADAVHRLSDAYSVLSRSAPRLGGVVRHTTTNMAGLTAAATGGDWLLEQGRAARAAARGLDRLGTAYASAATKAQRFGSSAASVTQQLHALIGAVGQAKALGKISLGNNLLPGQGGGRRGQGKEKTYSAHLYANPAHSIGNAALSGAFGHDLSLAQALTISAMGSVVVKASHVALEGAKEMSTAHERLFQKGATPEYQDWADREAHRVAAKYKDTSVQDNLETLNDIGAAVHDRGGQAQLMELLAKRQQLMVGQGQDSKEVRDSNVRLIKTLEMSGSLVDQNGHFNAARTEAMLQMIQGVEAVEGRNIDARQVQMAFKYLRENALSQTMGNLRNSLFMAAEVGGSSAGTNIGQAINNLSGHATKEVLANAAQLGLGTAKWETSRSGKRKLVDYQVNDEELLRSDFGGWIEKQLMPKIHDAGIDPKTDVAELSKFLSKIVSRQTSKDALMKWITQHQESANKAEAAGKVKTDEETAERVPERDYTAAFVALEKQMSSAAGDVGKKLNGLILPSVNGAATLFSDLARVVSGTATEAEKSSLVTGGIKATGAGGLALFLGSKLLPMLNPLNGSAVALTGSATALGGSAAALTGAAATLGGAGALGGAGGLAGAAGAAGAGGLLSRSIWQVAGRAFGTVAVGYIAERLGEAWLEKLSPDTGKKVRQFREKTEDELAAKSVDAFTVVMGGSLPETKPAAITTDDRLRLLGDEATRLQKRLVDLGEAYSRDKGGAASRAMEDETADIVKRLERNARAAVAVAPAVKSDVEPPIARVAQKETAEPADIVKRLERDGRAVAAIAPGVVKPPERVGRDDAPNAADIVKRLERDAAAAAGARKALGNFGGDYGKIGGGAGVGEPDGPTIPPGGFLGGATFEAALSKFSEAGLTTISGLKEAASQFERIGGTVGSDIASAAKEGLAGAWGDATQALKAGGDAVAASIRGALAGGVAVHLQQAGPSTGSASPSKQ</sequence>
<reference evidence="2" key="1">
    <citation type="submission" date="2017-10" db="EMBL/GenBank/DDBJ databases">
        <title>Completed PacBio SMRT sequence of Methylosinus trichosporium OB3b reveals presence of a third large plasmid.</title>
        <authorList>
            <person name="Charles T.C."/>
            <person name="Lynch M.D.J."/>
            <person name="Heil J.R."/>
            <person name="Cheng J."/>
        </authorList>
    </citation>
    <scope>NUCLEOTIDE SEQUENCE [LARGE SCALE GENOMIC DNA]</scope>
    <source>
        <strain evidence="2">OB3b</strain>
    </source>
</reference>